<dbReference type="PANTHER" id="PTHR46429">
    <property type="entry name" value="23S RRNA (GUANOSINE-2'-O-)-METHYLTRANSFERASE RLMB"/>
    <property type="match status" value="1"/>
</dbReference>
<keyword evidence="1" id="KW-0489">Methyltransferase</keyword>
<dbReference type="InterPro" id="IPR029064">
    <property type="entry name" value="Ribosomal_eL30-like_sf"/>
</dbReference>
<dbReference type="GO" id="GO:0005829">
    <property type="term" value="C:cytosol"/>
    <property type="evidence" value="ECO:0007669"/>
    <property type="project" value="TreeGrafter"/>
</dbReference>
<dbReference type="InterPro" id="IPR013123">
    <property type="entry name" value="SpoU_subst-bd"/>
</dbReference>
<name>A0A7C5Q5N2_AQUAO</name>
<dbReference type="CDD" id="cd18103">
    <property type="entry name" value="SpoU-like_RlmB"/>
    <property type="match status" value="1"/>
</dbReference>
<dbReference type="Pfam" id="PF08032">
    <property type="entry name" value="SpoU_sub_bind"/>
    <property type="match status" value="1"/>
</dbReference>
<dbReference type="Proteomes" id="UP000885792">
    <property type="component" value="Unassembled WGS sequence"/>
</dbReference>
<dbReference type="GO" id="GO:0006396">
    <property type="term" value="P:RNA processing"/>
    <property type="evidence" value="ECO:0007669"/>
    <property type="project" value="InterPro"/>
</dbReference>
<dbReference type="PANTHER" id="PTHR46429:SF1">
    <property type="entry name" value="23S RRNA (GUANOSINE-2'-O-)-METHYLTRANSFERASE RLMB"/>
    <property type="match status" value="1"/>
</dbReference>
<keyword evidence="2" id="KW-0808">Transferase</keyword>
<proteinExistence type="predicted"/>
<evidence type="ECO:0000256" key="1">
    <source>
        <dbReference type="ARBA" id="ARBA00022603"/>
    </source>
</evidence>
<dbReference type="SMART" id="SM00967">
    <property type="entry name" value="SpoU_sub_bind"/>
    <property type="match status" value="1"/>
</dbReference>
<evidence type="ECO:0000313" key="4">
    <source>
        <dbReference type="EMBL" id="HHJ64817.1"/>
    </source>
</evidence>
<feature type="domain" description="RNA 2-O ribose methyltransferase substrate binding" evidence="3">
    <location>
        <begin position="6"/>
        <end position="79"/>
    </location>
</feature>
<gene>
    <name evidence="4" type="primary">rlmB</name>
    <name evidence="4" type="ORF">ENJ61_07920</name>
</gene>
<dbReference type="GO" id="GO:0032259">
    <property type="term" value="P:methylation"/>
    <property type="evidence" value="ECO:0007669"/>
    <property type="project" value="UniProtKB-KW"/>
</dbReference>
<organism evidence="4">
    <name type="scientific">Aquifex aeolicus</name>
    <dbReference type="NCBI Taxonomy" id="63363"/>
    <lineage>
        <taxon>Bacteria</taxon>
        <taxon>Pseudomonadati</taxon>
        <taxon>Aquificota</taxon>
        <taxon>Aquificia</taxon>
        <taxon>Aquificales</taxon>
        <taxon>Aquificaceae</taxon>
        <taxon>Aquifex</taxon>
    </lineage>
</organism>
<dbReference type="InterPro" id="IPR029026">
    <property type="entry name" value="tRNA_m1G_MTases_N"/>
</dbReference>
<dbReference type="InterPro" id="IPR004441">
    <property type="entry name" value="rRNA_MeTrfase_TrmH"/>
</dbReference>
<sequence length="240" mass="26555">MEERFAVWGRNPVIEALRAGREIEKIYVAHDSHPPGELLRLAKEKGVKIQRVSRKKVEELAGTKKTQGVVALVSPVPYVAPEELFSETLRRSSFLIVLDHLTDPQNVGNLLRSCEVLGGVGALLPKERSSPVNRTVVKASSGAVFHLKLAKVSNLYRTLRVFRDMGGWIFSVERGGRDIRECEINLPCALIFGSEDRGVSRMLRELSDEVLSIPMRGKVGSLNVSSAGAIAMWEAVRRSI</sequence>
<dbReference type="Pfam" id="PF00588">
    <property type="entry name" value="SpoU_methylase"/>
    <property type="match status" value="1"/>
</dbReference>
<dbReference type="AlphaFoldDB" id="A0A7C5Q5N2"/>
<protein>
    <submittedName>
        <fullName evidence="4">23S rRNA (Guanosine(2251)-2'-O)-methyltransferase RlmB</fullName>
    </submittedName>
</protein>
<dbReference type="SUPFAM" id="SSF75217">
    <property type="entry name" value="alpha/beta knot"/>
    <property type="match status" value="1"/>
</dbReference>
<dbReference type="Gene3D" id="3.40.1280.10">
    <property type="match status" value="1"/>
</dbReference>
<comment type="caution">
    <text evidence="4">The sequence shown here is derived from an EMBL/GenBank/DDBJ whole genome shotgun (WGS) entry which is preliminary data.</text>
</comment>
<dbReference type="SUPFAM" id="SSF55315">
    <property type="entry name" value="L30e-like"/>
    <property type="match status" value="1"/>
</dbReference>
<dbReference type="InterPro" id="IPR029028">
    <property type="entry name" value="Alpha/beta_knot_MTases"/>
</dbReference>
<dbReference type="GO" id="GO:0008173">
    <property type="term" value="F:RNA methyltransferase activity"/>
    <property type="evidence" value="ECO:0007669"/>
    <property type="project" value="InterPro"/>
</dbReference>
<dbReference type="InterPro" id="IPR001537">
    <property type="entry name" value="SpoU_MeTrfase"/>
</dbReference>
<dbReference type="Gene3D" id="3.30.1330.30">
    <property type="match status" value="1"/>
</dbReference>
<evidence type="ECO:0000256" key="2">
    <source>
        <dbReference type="ARBA" id="ARBA00022679"/>
    </source>
</evidence>
<dbReference type="NCBIfam" id="TIGR00186">
    <property type="entry name" value="rRNA_methyl_3"/>
    <property type="match status" value="1"/>
</dbReference>
<reference evidence="4" key="1">
    <citation type="journal article" date="2020" name="mSystems">
        <title>Genome- and Community-Level Interaction Insights into Carbon Utilization and Element Cycling Functions of Hydrothermarchaeota in Hydrothermal Sediment.</title>
        <authorList>
            <person name="Zhou Z."/>
            <person name="Liu Y."/>
            <person name="Xu W."/>
            <person name="Pan J."/>
            <person name="Luo Z.H."/>
            <person name="Li M."/>
        </authorList>
    </citation>
    <scope>NUCLEOTIDE SEQUENCE [LARGE SCALE GENOMIC DNA]</scope>
    <source>
        <strain evidence="4">HyVt-501</strain>
    </source>
</reference>
<dbReference type="GO" id="GO:0003723">
    <property type="term" value="F:RNA binding"/>
    <property type="evidence" value="ECO:0007669"/>
    <property type="project" value="InterPro"/>
</dbReference>
<evidence type="ECO:0000259" key="3">
    <source>
        <dbReference type="SMART" id="SM00967"/>
    </source>
</evidence>
<accession>A0A7C5Q5N2</accession>
<dbReference type="EMBL" id="DRNB01000292">
    <property type="protein sequence ID" value="HHJ64817.1"/>
    <property type="molecule type" value="Genomic_DNA"/>
</dbReference>